<organism evidence="5 6">
    <name type="scientific">Ascobolus immersus RN42</name>
    <dbReference type="NCBI Taxonomy" id="1160509"/>
    <lineage>
        <taxon>Eukaryota</taxon>
        <taxon>Fungi</taxon>
        <taxon>Dikarya</taxon>
        <taxon>Ascomycota</taxon>
        <taxon>Pezizomycotina</taxon>
        <taxon>Pezizomycetes</taxon>
        <taxon>Pezizales</taxon>
        <taxon>Ascobolaceae</taxon>
        <taxon>Ascobolus</taxon>
    </lineage>
</organism>
<dbReference type="PROSITE" id="PS50018">
    <property type="entry name" value="RAS_GTPASE_ACTIV_2"/>
    <property type="match status" value="1"/>
</dbReference>
<feature type="compositionally biased region" description="Polar residues" evidence="2">
    <location>
        <begin position="240"/>
        <end position="252"/>
    </location>
</feature>
<dbReference type="InterPro" id="IPR039360">
    <property type="entry name" value="Ras_GTPase"/>
</dbReference>
<feature type="compositionally biased region" description="Low complexity" evidence="2">
    <location>
        <begin position="277"/>
        <end position="289"/>
    </location>
</feature>
<dbReference type="PANTHER" id="PTHR10194:SF60">
    <property type="entry name" value="RAS GTPASE-ACTIVATING PROTEIN RASKOL"/>
    <property type="match status" value="1"/>
</dbReference>
<feature type="compositionally biased region" description="Low complexity" evidence="2">
    <location>
        <begin position="858"/>
        <end position="885"/>
    </location>
</feature>
<evidence type="ECO:0000313" key="5">
    <source>
        <dbReference type="EMBL" id="RPA75141.1"/>
    </source>
</evidence>
<feature type="region of interest" description="Disordered" evidence="2">
    <location>
        <begin position="856"/>
        <end position="898"/>
    </location>
</feature>
<accession>A0A3N4HSZ6</accession>
<feature type="region of interest" description="Disordered" evidence="2">
    <location>
        <begin position="491"/>
        <end position="516"/>
    </location>
</feature>
<dbReference type="Proteomes" id="UP000275078">
    <property type="component" value="Unassembled WGS sequence"/>
</dbReference>
<feature type="compositionally biased region" description="Polar residues" evidence="2">
    <location>
        <begin position="126"/>
        <end position="142"/>
    </location>
</feature>
<dbReference type="InterPro" id="IPR000008">
    <property type="entry name" value="C2_dom"/>
</dbReference>
<feature type="compositionally biased region" description="Basic and acidic residues" evidence="2">
    <location>
        <begin position="448"/>
        <end position="472"/>
    </location>
</feature>
<dbReference type="OrthoDB" id="775356at2759"/>
<feature type="compositionally biased region" description="Low complexity" evidence="2">
    <location>
        <begin position="1437"/>
        <end position="1446"/>
    </location>
</feature>
<feature type="domain" description="Ras-GAP" evidence="4">
    <location>
        <begin position="821"/>
        <end position="1077"/>
    </location>
</feature>
<dbReference type="GO" id="GO:0005096">
    <property type="term" value="F:GTPase activator activity"/>
    <property type="evidence" value="ECO:0007669"/>
    <property type="project" value="UniProtKB-KW"/>
</dbReference>
<dbReference type="InterPro" id="IPR001936">
    <property type="entry name" value="RasGAP_dom"/>
</dbReference>
<evidence type="ECO:0000256" key="2">
    <source>
        <dbReference type="SAM" id="MobiDB-lite"/>
    </source>
</evidence>
<dbReference type="InterPro" id="IPR035892">
    <property type="entry name" value="C2_domain_sf"/>
</dbReference>
<keyword evidence="6" id="KW-1185">Reference proteome</keyword>
<name>A0A3N4HSZ6_ASCIM</name>
<dbReference type="Gene3D" id="1.10.506.10">
    <property type="entry name" value="GTPase Activation - p120gap, domain 1"/>
    <property type="match status" value="1"/>
</dbReference>
<feature type="domain" description="C2" evidence="3">
    <location>
        <begin position="617"/>
        <end position="766"/>
    </location>
</feature>
<dbReference type="InterPro" id="IPR023152">
    <property type="entry name" value="RasGAP_CS"/>
</dbReference>
<dbReference type="SUPFAM" id="SSF48350">
    <property type="entry name" value="GTPase activation domain, GAP"/>
    <property type="match status" value="1"/>
</dbReference>
<dbReference type="GO" id="GO:0007165">
    <property type="term" value="P:signal transduction"/>
    <property type="evidence" value="ECO:0007669"/>
    <property type="project" value="UniProtKB-ARBA"/>
</dbReference>
<dbReference type="Pfam" id="PF00616">
    <property type="entry name" value="RasGAP"/>
    <property type="match status" value="1"/>
</dbReference>
<dbReference type="Gene3D" id="2.60.40.150">
    <property type="entry name" value="C2 domain"/>
    <property type="match status" value="1"/>
</dbReference>
<evidence type="ECO:0000259" key="4">
    <source>
        <dbReference type="PROSITE" id="PS50018"/>
    </source>
</evidence>
<feature type="compositionally biased region" description="Low complexity" evidence="2">
    <location>
        <begin position="45"/>
        <end position="99"/>
    </location>
</feature>
<feature type="compositionally biased region" description="Low complexity" evidence="2">
    <location>
        <begin position="500"/>
        <end position="514"/>
    </location>
</feature>
<dbReference type="SMART" id="SM00239">
    <property type="entry name" value="C2"/>
    <property type="match status" value="1"/>
</dbReference>
<dbReference type="PANTHER" id="PTHR10194">
    <property type="entry name" value="RAS GTPASE-ACTIVATING PROTEINS"/>
    <property type="match status" value="1"/>
</dbReference>
<dbReference type="InterPro" id="IPR008936">
    <property type="entry name" value="Rho_GTPase_activation_prot"/>
</dbReference>
<gene>
    <name evidence="5" type="ORF">BJ508DRAFT_365869</name>
</gene>
<dbReference type="CDD" id="cd05137">
    <property type="entry name" value="RasGAP_CLA2_BUD2"/>
    <property type="match status" value="1"/>
</dbReference>
<protein>
    <submittedName>
        <fullName evidence="5">Uncharacterized protein</fullName>
    </submittedName>
</protein>
<feature type="compositionally biased region" description="Low complexity" evidence="2">
    <location>
        <begin position="1370"/>
        <end position="1383"/>
    </location>
</feature>
<feature type="compositionally biased region" description="Gly residues" evidence="2">
    <location>
        <begin position="1447"/>
        <end position="1460"/>
    </location>
</feature>
<dbReference type="SUPFAM" id="SSF49562">
    <property type="entry name" value="C2 domain (Calcium/lipid-binding domain, CaLB)"/>
    <property type="match status" value="1"/>
</dbReference>
<feature type="region of interest" description="Disordered" evidence="2">
    <location>
        <begin position="1365"/>
        <end position="1394"/>
    </location>
</feature>
<sequence length="1476" mass="161751">MLDDCKRSSLAPMKSLASFVPSVAKSSGSDHHAPFHHSSSRREATTTTSRTSTITTTRSRRATATANTTPSSPTSPSFGQQSLSHSSSTSTLKGSSLNSIRAVTPERELPPPPPTRPQSTRPYSVLPSSTTAQTIPSLNSSYYDDHEKNRRFGQTREQLFSPPNSWSLADHHNRRATLGPAEKLTGSGTTAPVGPPQPISTPSKTHDSSFSHSSPSTTANATGRTTTTTTTRREQHHQGRNCTPGQQQQISPTRRDQAQQLQHHHQTPASPSPSPPSLCNLSSSTSNSSHPRFLRTQHSTNTLASPPPLTTSMNAHNDPLVPKSPLIYADDPGMRQLVQELNGSMEGHLQYEISDEPYWLEGYCAISLEMGSLIHFVESDHSSRINVVIPELRGCQVRADSDLVVVTTTAGKVYKIRPISPIHFEKWVAALLGWSITRAQPLQYSQPSRRDTRTLQTTERERVRRRNSDALPREPPIIKVGKMLLWRRRLTPNKDDHRSGSSSSKSSKGSKNSGQTWQKISCTLQENGEFRIYPDATPTTLTRIHLTSLSRCAVQPLDPSILGADHCIAIYPQYRPTPPPPQPSSLTPPFYLALDSRISFEVWFVLLRAYTQPELFGTPPSDPSNLQNSYRVQRSLFLRIVEAKIYPPQHGSSSDKDLDVYAEVHLDNELRAKTMIRTKTHNPFWREDYEFTDLPAAMSDCAVVLKQRDPRWKSKALNGTVSGLTSSYGGGLGGASTPGASGKDAVIGRVDVHLDELKYGDAETWYPLVDESGRKVGEMFLKMQLEELVVLMAEEYKPLLELLGDFGNGLTLELAGVLQADLTRLSSTLLKIFQVGGRAGEWIMRLAEMEIDGMKAGPVGPSSTSTAVSTTPSTQPVSNPTTCPTPASPPSTSIPPALSAAEADRPHLRDANILFRGNSLLTKSLDAHMRRLGRSYLDSVLSPHLTLIASEDLHCEVDPSKLPSHLTQKEREAELAANWKTFLKLTRAIWESIYSSHDRCPVEIRRILRHIRTCVEERYGSRSVNASYSSVSGFLFLRFFCPAVLNPKLFGLLKDHPGVRAQRTLTLVAKSLQGLANMSPFGIKEPWMEGMNEFLEEHVLEFKDFVHSVISVPCPLSRSVSGASNGTTPAPEEVCTEPRPPQYQTPLTILERLSPEKREGFPSLPYLIDAQRCLAGLVNMWWKGYPAYLASRPKAGAPTTSDNPNGVSPTLHQFDLLTRRIRERIEEVVEKAQRSHTYVNALDGRKGSFSTTASEPLGGREVDALYHSHVAHPLASEGRGDRFYKGNEKYYASSTSTLVGTGGREYDRRELDRERRYDVSQGWDEKVAALALRDEFEFSPTPRGSGRTQTFTSATMALGGGQLIQHPGLFGQHSPPQSSSSTGSFGGPGKDGGLAFINAGSVGNEISRFHTSHSNRSRDGDEEVVVLGEGGYGYGVTTGNRPPGSSGSAGSGVKGKGEGAGGKLAGFIVGKLGRKR</sequence>
<evidence type="ECO:0000313" key="6">
    <source>
        <dbReference type="Proteomes" id="UP000275078"/>
    </source>
</evidence>
<feature type="region of interest" description="Disordered" evidence="2">
    <location>
        <begin position="1121"/>
        <end position="1141"/>
    </location>
</feature>
<feature type="region of interest" description="Disordered" evidence="2">
    <location>
        <begin position="1435"/>
        <end position="1460"/>
    </location>
</feature>
<evidence type="ECO:0000259" key="3">
    <source>
        <dbReference type="PROSITE" id="PS50004"/>
    </source>
</evidence>
<dbReference type="EMBL" id="ML119771">
    <property type="protein sequence ID" value="RPA75141.1"/>
    <property type="molecule type" value="Genomic_DNA"/>
</dbReference>
<feature type="region of interest" description="Disordered" evidence="2">
    <location>
        <begin position="443"/>
        <end position="473"/>
    </location>
</feature>
<reference evidence="5 6" key="1">
    <citation type="journal article" date="2018" name="Nat. Ecol. Evol.">
        <title>Pezizomycetes genomes reveal the molecular basis of ectomycorrhizal truffle lifestyle.</title>
        <authorList>
            <person name="Murat C."/>
            <person name="Payen T."/>
            <person name="Noel B."/>
            <person name="Kuo A."/>
            <person name="Morin E."/>
            <person name="Chen J."/>
            <person name="Kohler A."/>
            <person name="Krizsan K."/>
            <person name="Balestrini R."/>
            <person name="Da Silva C."/>
            <person name="Montanini B."/>
            <person name="Hainaut M."/>
            <person name="Levati E."/>
            <person name="Barry K.W."/>
            <person name="Belfiori B."/>
            <person name="Cichocki N."/>
            <person name="Clum A."/>
            <person name="Dockter R.B."/>
            <person name="Fauchery L."/>
            <person name="Guy J."/>
            <person name="Iotti M."/>
            <person name="Le Tacon F."/>
            <person name="Lindquist E.A."/>
            <person name="Lipzen A."/>
            <person name="Malagnac F."/>
            <person name="Mello A."/>
            <person name="Molinier V."/>
            <person name="Miyauchi S."/>
            <person name="Poulain J."/>
            <person name="Riccioni C."/>
            <person name="Rubini A."/>
            <person name="Sitrit Y."/>
            <person name="Splivallo R."/>
            <person name="Traeger S."/>
            <person name="Wang M."/>
            <person name="Zifcakova L."/>
            <person name="Wipf D."/>
            <person name="Zambonelli A."/>
            <person name="Paolocci F."/>
            <person name="Nowrousian M."/>
            <person name="Ottonello S."/>
            <person name="Baldrian P."/>
            <person name="Spatafora J.W."/>
            <person name="Henrissat B."/>
            <person name="Nagy L.G."/>
            <person name="Aury J.M."/>
            <person name="Wincker P."/>
            <person name="Grigoriev I.V."/>
            <person name="Bonfante P."/>
            <person name="Martin F.M."/>
        </authorList>
    </citation>
    <scope>NUCLEOTIDE SEQUENCE [LARGE SCALE GENOMIC DNA]</scope>
    <source>
        <strain evidence="5 6">RN42</strain>
    </source>
</reference>
<dbReference type="SMART" id="SM00323">
    <property type="entry name" value="RasGAP"/>
    <property type="match status" value="1"/>
</dbReference>
<feature type="compositionally biased region" description="Low complexity" evidence="2">
    <location>
        <begin position="210"/>
        <end position="230"/>
    </location>
</feature>
<feature type="region of interest" description="Disordered" evidence="2">
    <location>
        <begin position="21"/>
        <end position="145"/>
    </location>
</feature>
<keyword evidence="1" id="KW-0343">GTPase activation</keyword>
<proteinExistence type="predicted"/>
<evidence type="ECO:0000256" key="1">
    <source>
        <dbReference type="ARBA" id="ARBA00022468"/>
    </source>
</evidence>
<dbReference type="STRING" id="1160509.A0A3N4HSZ6"/>
<dbReference type="PROSITE" id="PS00509">
    <property type="entry name" value="RAS_GTPASE_ACTIV_1"/>
    <property type="match status" value="1"/>
</dbReference>
<feature type="region of interest" description="Disordered" evidence="2">
    <location>
        <begin position="179"/>
        <end position="293"/>
    </location>
</feature>
<dbReference type="Pfam" id="PF00168">
    <property type="entry name" value="C2"/>
    <property type="match status" value="1"/>
</dbReference>
<dbReference type="PROSITE" id="PS50004">
    <property type="entry name" value="C2"/>
    <property type="match status" value="1"/>
</dbReference>